<dbReference type="Proteomes" id="UP000616499">
    <property type="component" value="Unassembled WGS sequence"/>
</dbReference>
<organism evidence="4 5">
    <name type="scientific">Pseudomonas asuensis</name>
    <dbReference type="NCBI Taxonomy" id="1825787"/>
    <lineage>
        <taxon>Bacteria</taxon>
        <taxon>Pseudomonadati</taxon>
        <taxon>Pseudomonadota</taxon>
        <taxon>Gammaproteobacteria</taxon>
        <taxon>Pseudomonadales</taxon>
        <taxon>Pseudomonadaceae</taxon>
        <taxon>Pseudomonas</taxon>
    </lineage>
</organism>
<dbReference type="InterPro" id="IPR032428">
    <property type="entry name" value="TrfB"/>
</dbReference>
<dbReference type="Pfam" id="PF16509">
    <property type="entry name" value="KORA"/>
    <property type="match status" value="1"/>
</dbReference>
<evidence type="ECO:0000256" key="2">
    <source>
        <dbReference type="ARBA" id="ARBA00023163"/>
    </source>
</evidence>
<dbReference type="EMBL" id="BMNW01000011">
    <property type="protein sequence ID" value="GGM25973.1"/>
    <property type="molecule type" value="Genomic_DNA"/>
</dbReference>
<sequence length="129" mass="14591">MEWITMNAHVQFDNSNLAVRAIIMTKQDESKEAKQTPMFTPEYWEKEVVPSLSRLSMRTVERARLVLVEGNGPTAAGRIAGASRADVHNAVLRVKKHLEEHMGMEEVTVWLPKDEAAKVRAMAEKYKGN</sequence>
<feature type="domain" description="TrfB transcriptional repressor protein" evidence="3">
    <location>
        <begin position="47"/>
        <end position="121"/>
    </location>
</feature>
<keyword evidence="1" id="KW-0805">Transcription regulation</keyword>
<dbReference type="Gene3D" id="1.10.10.2690">
    <property type="match status" value="1"/>
</dbReference>
<gene>
    <name evidence="4" type="ORF">GCM10009425_40920</name>
</gene>
<proteinExistence type="predicted"/>
<evidence type="ECO:0000259" key="3">
    <source>
        <dbReference type="Pfam" id="PF16509"/>
    </source>
</evidence>
<evidence type="ECO:0000256" key="1">
    <source>
        <dbReference type="ARBA" id="ARBA00023015"/>
    </source>
</evidence>
<name>A0ABQ2H1F8_9PSED</name>
<accession>A0ABQ2H1F8</accession>
<protein>
    <recommendedName>
        <fullName evidence="3">TrfB transcriptional repressor protein domain-containing protein</fullName>
    </recommendedName>
</protein>
<evidence type="ECO:0000313" key="5">
    <source>
        <dbReference type="Proteomes" id="UP000616499"/>
    </source>
</evidence>
<keyword evidence="2" id="KW-0804">Transcription</keyword>
<keyword evidence="5" id="KW-1185">Reference proteome</keyword>
<comment type="caution">
    <text evidence="4">The sequence shown here is derived from an EMBL/GenBank/DDBJ whole genome shotgun (WGS) entry which is preliminary data.</text>
</comment>
<evidence type="ECO:0000313" key="4">
    <source>
        <dbReference type="EMBL" id="GGM25973.1"/>
    </source>
</evidence>
<reference evidence="5" key="1">
    <citation type="journal article" date="2019" name="Int. J. Syst. Evol. Microbiol.">
        <title>The Global Catalogue of Microorganisms (GCM) 10K type strain sequencing project: providing services to taxonomists for standard genome sequencing and annotation.</title>
        <authorList>
            <consortium name="The Broad Institute Genomics Platform"/>
            <consortium name="The Broad Institute Genome Sequencing Center for Infectious Disease"/>
            <person name="Wu L."/>
            <person name="Ma J."/>
        </authorList>
    </citation>
    <scope>NUCLEOTIDE SEQUENCE [LARGE SCALE GENOMIC DNA]</scope>
    <source>
        <strain evidence="5">JCM 13501</strain>
    </source>
</reference>
<dbReference type="InterPro" id="IPR053721">
    <property type="entry name" value="Fimbrial_Adhesin_Reg"/>
</dbReference>